<evidence type="ECO:0008006" key="3">
    <source>
        <dbReference type="Google" id="ProtNLM"/>
    </source>
</evidence>
<name>A0A037ZBZ6_9RHOB</name>
<accession>A0A037ZBZ6</accession>
<comment type="caution">
    <text evidence="1">The sequence shown here is derived from an EMBL/GenBank/DDBJ whole genome shotgun (WGS) entry which is preliminary data.</text>
</comment>
<evidence type="ECO:0000313" key="2">
    <source>
        <dbReference type="Proteomes" id="UP000026249"/>
    </source>
</evidence>
<proteinExistence type="predicted"/>
<dbReference type="AlphaFoldDB" id="A0A037ZBZ6"/>
<protein>
    <recommendedName>
        <fullName evidence="3">Rhamnosyl transferase</fullName>
    </recommendedName>
</protein>
<keyword evidence="2" id="KW-1185">Reference proteome</keyword>
<dbReference type="EMBL" id="JFKE01000013">
    <property type="protein sequence ID" value="KAJ54004.1"/>
    <property type="molecule type" value="Genomic_DNA"/>
</dbReference>
<reference evidence="1 2" key="1">
    <citation type="submission" date="2014-03" db="EMBL/GenBank/DDBJ databases">
        <title>Draft Genome Sequence of Actibacterium mucosum KCTC 23349, a Marine Alphaproteobacterium with Complex Ionic Requirements Isolated from Mediterranean Seawater at Malvarrosa Beach, Valencia, Spain.</title>
        <authorList>
            <person name="Arahal D.R."/>
            <person name="Shao Z."/>
            <person name="Lai Q."/>
            <person name="Pujalte M.J."/>
        </authorList>
    </citation>
    <scope>NUCLEOTIDE SEQUENCE [LARGE SCALE GENOMIC DNA]</scope>
    <source>
        <strain evidence="1 2">KCTC 23349</strain>
    </source>
</reference>
<gene>
    <name evidence="1" type="ORF">ACMU_04690</name>
</gene>
<dbReference type="OrthoDB" id="9771846at2"/>
<dbReference type="RefSeq" id="WP_081805603.1">
    <property type="nucleotide sequence ID" value="NZ_JFKE01000013.1"/>
</dbReference>
<evidence type="ECO:0000313" key="1">
    <source>
        <dbReference type="EMBL" id="KAJ54004.1"/>
    </source>
</evidence>
<dbReference type="Proteomes" id="UP000026249">
    <property type="component" value="Unassembled WGS sequence"/>
</dbReference>
<dbReference type="Pfam" id="PF11316">
    <property type="entry name" value="Rhamno_transf"/>
    <property type="match status" value="1"/>
</dbReference>
<sequence length="281" mass="31556">MAPNLQIHGLCRFSYFGEDGNFQSTPSDEAARRAYLFDPVRMNQRLAWFEHVALPSVAGQTDKDFVLHLMLSEGMPEPFRARILALIADVPQIRPEFYPVAQPRLAYRDIMLSGRDAEAAMVAEFRLDDDDAMAHGFVARVRRHAVLAERLFLPRQQRAALDFGLGLVLDVDENGKVEVIPVHARTWPCALAVYLRPHDSACVMDFPHHRISHLMPVLSYPRPMMYARGRHGGNDSKIFLDKARNMSPEDGAAHLMPDFGIDLDAFRTAMAKLHQQAGAAG</sequence>
<dbReference type="STRING" id="1454373.ACMU_04690"/>
<organism evidence="1 2">
    <name type="scientific">Actibacterium mucosum KCTC 23349</name>
    <dbReference type="NCBI Taxonomy" id="1454373"/>
    <lineage>
        <taxon>Bacteria</taxon>
        <taxon>Pseudomonadati</taxon>
        <taxon>Pseudomonadota</taxon>
        <taxon>Alphaproteobacteria</taxon>
        <taxon>Rhodobacterales</taxon>
        <taxon>Roseobacteraceae</taxon>
        <taxon>Actibacterium</taxon>
    </lineage>
</organism>
<dbReference type="InterPro" id="IPR021466">
    <property type="entry name" value="Put_rhamnosyl_transferase"/>
</dbReference>